<feature type="compositionally biased region" description="Polar residues" evidence="4">
    <location>
        <begin position="111"/>
        <end position="121"/>
    </location>
</feature>
<dbReference type="GO" id="GO:0008270">
    <property type="term" value="F:zinc ion binding"/>
    <property type="evidence" value="ECO:0007669"/>
    <property type="project" value="UniProtKB-KW"/>
</dbReference>
<keyword evidence="3" id="KW-0862">Zinc</keyword>
<evidence type="ECO:0000256" key="4">
    <source>
        <dbReference type="SAM" id="MobiDB-lite"/>
    </source>
</evidence>
<keyword evidence="2" id="KW-0863">Zinc-finger</keyword>
<protein>
    <submittedName>
        <fullName evidence="6">Zinc finger, ZZ-type</fullName>
    </submittedName>
</protein>
<dbReference type="Gene3D" id="3.30.60.90">
    <property type="match status" value="1"/>
</dbReference>
<evidence type="ECO:0000313" key="6">
    <source>
        <dbReference type="EMBL" id="USW50583.1"/>
    </source>
</evidence>
<evidence type="ECO:0000313" key="7">
    <source>
        <dbReference type="Proteomes" id="UP001056384"/>
    </source>
</evidence>
<accession>A0A9Q9EIQ2</accession>
<sequence>MQVAREGQEEDELFAGWPAPAMQEDDPDVFMCDACDQPIDGMRHYCTHCPDLDFCDEHFVAGMKQHQLVEPNHIFDHQHVPKAAELSTVTGNAGERRVRGKRDDTPFASESPLNPETTRSNKLSRENDVGSPIHGKPNGNGRLQAASPARGATTPTPIPHPERKRGKQARPPSRRRSGKAPASVSDHDQPAPPQPRASSQHFASITEQLARSTPPRPVRHRTYTVEQTTQEAFAKKWLFHFHSYVRTWSEDANVAHAGSGMQMLHDFTADAVLNDFMPAHFASITGVEVAAQNRDYHFADPFQAASKARQLNQRSIEKWRVFRDRNGMIAGQVVATIGYVQLQEVDALLSRARELGRIDGWRAALPLLGHDAENP</sequence>
<feature type="region of interest" description="Disordered" evidence="4">
    <location>
        <begin position="1"/>
        <end position="20"/>
    </location>
</feature>
<evidence type="ECO:0000256" key="3">
    <source>
        <dbReference type="ARBA" id="ARBA00022833"/>
    </source>
</evidence>
<reference evidence="6" key="1">
    <citation type="submission" date="2022-06" db="EMBL/GenBank/DDBJ databases">
        <title>Complete genome sequences of two strains of the flax pathogen Septoria linicola.</title>
        <authorList>
            <person name="Lapalu N."/>
            <person name="Simon A."/>
            <person name="Demenou B."/>
            <person name="Paumier D."/>
            <person name="Guillot M.-P."/>
            <person name="Gout L."/>
            <person name="Valade R."/>
        </authorList>
    </citation>
    <scope>NUCLEOTIDE SEQUENCE</scope>
    <source>
        <strain evidence="6">SE15195</strain>
    </source>
</reference>
<name>A0A9Q9EIQ2_9PEZI</name>
<feature type="compositionally biased region" description="Basic and acidic residues" evidence="4">
    <location>
        <begin position="94"/>
        <end position="105"/>
    </location>
</feature>
<feature type="region of interest" description="Disordered" evidence="4">
    <location>
        <begin position="86"/>
        <end position="201"/>
    </location>
</feature>
<evidence type="ECO:0000256" key="1">
    <source>
        <dbReference type="ARBA" id="ARBA00022723"/>
    </source>
</evidence>
<dbReference type="EMBL" id="CP099420">
    <property type="protein sequence ID" value="USW50583.1"/>
    <property type="molecule type" value="Genomic_DNA"/>
</dbReference>
<dbReference type="AlphaFoldDB" id="A0A9Q9EIQ2"/>
<dbReference type="OrthoDB" id="3642263at2759"/>
<feature type="compositionally biased region" description="Basic residues" evidence="4">
    <location>
        <begin position="162"/>
        <end position="178"/>
    </location>
</feature>
<dbReference type="InterPro" id="IPR043145">
    <property type="entry name" value="Znf_ZZ_sf"/>
</dbReference>
<gene>
    <name evidence="6" type="ORF">Slin15195_G039020</name>
</gene>
<keyword evidence="7" id="KW-1185">Reference proteome</keyword>
<keyword evidence="1" id="KW-0479">Metal-binding</keyword>
<organism evidence="6 7">
    <name type="scientific">Septoria linicola</name>
    <dbReference type="NCBI Taxonomy" id="215465"/>
    <lineage>
        <taxon>Eukaryota</taxon>
        <taxon>Fungi</taxon>
        <taxon>Dikarya</taxon>
        <taxon>Ascomycota</taxon>
        <taxon>Pezizomycotina</taxon>
        <taxon>Dothideomycetes</taxon>
        <taxon>Dothideomycetidae</taxon>
        <taxon>Mycosphaerellales</taxon>
        <taxon>Mycosphaerellaceae</taxon>
        <taxon>Septoria</taxon>
    </lineage>
</organism>
<dbReference type="InterPro" id="IPR000433">
    <property type="entry name" value="Znf_ZZ"/>
</dbReference>
<feature type="domain" description="ZZ-type" evidence="5">
    <location>
        <begin position="28"/>
        <end position="66"/>
    </location>
</feature>
<evidence type="ECO:0000256" key="2">
    <source>
        <dbReference type="ARBA" id="ARBA00022771"/>
    </source>
</evidence>
<dbReference type="Proteomes" id="UP001056384">
    <property type="component" value="Chromosome 3"/>
</dbReference>
<proteinExistence type="predicted"/>
<evidence type="ECO:0000259" key="5">
    <source>
        <dbReference type="Pfam" id="PF00569"/>
    </source>
</evidence>
<dbReference type="SUPFAM" id="SSF57850">
    <property type="entry name" value="RING/U-box"/>
    <property type="match status" value="1"/>
</dbReference>
<dbReference type="Pfam" id="PF00569">
    <property type="entry name" value="ZZ"/>
    <property type="match status" value="1"/>
</dbReference>